<feature type="domain" description="DUF58" evidence="1">
    <location>
        <begin position="53"/>
        <end position="262"/>
    </location>
</feature>
<dbReference type="PANTHER" id="PTHR33608">
    <property type="entry name" value="BLL2464 PROTEIN"/>
    <property type="match status" value="1"/>
</dbReference>
<gene>
    <name evidence="2" type="ORF">ABR82_01025</name>
</gene>
<evidence type="ECO:0000313" key="3">
    <source>
        <dbReference type="Proteomes" id="UP000051269"/>
    </source>
</evidence>
<dbReference type="Proteomes" id="UP000051269">
    <property type="component" value="Unassembled WGS sequence"/>
</dbReference>
<proteinExistence type="predicted"/>
<dbReference type="AlphaFoldDB" id="A0A0R2RKF7"/>
<comment type="caution">
    <text evidence="2">The sequence shown here is derived from an EMBL/GenBank/DDBJ whole genome shotgun (WGS) entry which is preliminary data.</text>
</comment>
<reference evidence="2 3" key="1">
    <citation type="submission" date="2015-10" db="EMBL/GenBank/DDBJ databases">
        <title>Metagenome-Assembled Genomes uncover a global brackish microbiome.</title>
        <authorList>
            <person name="Hugerth L.W."/>
            <person name="Larsson J."/>
            <person name="Alneberg J."/>
            <person name="Lindh M.V."/>
            <person name="Legrand C."/>
            <person name="Pinhassi J."/>
            <person name="Andersson A.F."/>
        </authorList>
    </citation>
    <scope>NUCLEOTIDE SEQUENCE [LARGE SCALE GENOMIC DNA]</scope>
    <source>
        <strain evidence="2">BACL18 MAG-120507-bin52</strain>
    </source>
</reference>
<evidence type="ECO:0000259" key="1">
    <source>
        <dbReference type="Pfam" id="PF01882"/>
    </source>
</evidence>
<dbReference type="PANTHER" id="PTHR33608:SF6">
    <property type="entry name" value="BLL2464 PROTEIN"/>
    <property type="match status" value="1"/>
</dbReference>
<protein>
    <recommendedName>
        <fullName evidence="1">DUF58 domain-containing protein</fullName>
    </recommendedName>
</protein>
<sequence>MSTATTPGEVARKAPLALLRKLEWRVRMAADSFLGGEYRSAFRGRGREFDQVVKYEFGDDVRDVDWNVSARLGELYRKKFIEERELTVVILFEDTPALQFGSGQRTKREALLELAGLFALTAAGNRDRVGFWHATPAGHHVRQPVRGRVNIVRTAATLLGQPIPKLEDGPEASLEWKLFFHAFPKHSIVLWLGDFPPRPVGPGWAALRKRYEMIGVRVDDPWDIQLPSLGILPAVDPESGEVLAFDMGTKDSQQRHAQWVAEREAAWQEWFPSPLQRLTAGTEGDLLEPMVTFFRRRMQGVRR</sequence>
<dbReference type="EMBL" id="LIBO01000008">
    <property type="protein sequence ID" value="KRO63102.1"/>
    <property type="molecule type" value="Genomic_DNA"/>
</dbReference>
<evidence type="ECO:0000313" key="2">
    <source>
        <dbReference type="EMBL" id="KRO63102.1"/>
    </source>
</evidence>
<accession>A0A0R2RKF7</accession>
<name>A0A0R2RKF7_9BACT</name>
<organism evidence="2 3">
    <name type="scientific">Verrucomicrobia subdivision 6 bacterium BACL9 MAG-120507-bin52</name>
    <dbReference type="NCBI Taxonomy" id="1655590"/>
    <lineage>
        <taxon>Bacteria</taxon>
        <taxon>Pseudomonadati</taxon>
        <taxon>Verrucomicrobiota</taxon>
        <taxon>Verrucomicrobiia</taxon>
        <taxon>Verrucomicrobiales</taxon>
        <taxon>Verrucomicrobia subdivision 6</taxon>
    </lineage>
</organism>
<dbReference type="Pfam" id="PF01882">
    <property type="entry name" value="DUF58"/>
    <property type="match status" value="1"/>
</dbReference>
<dbReference type="InterPro" id="IPR002881">
    <property type="entry name" value="DUF58"/>
</dbReference>